<sequence>MTFYKIYRYTILAVLLLGCKEIKKDAEVENGTLDEAAIPQVEFVENADEQRMAIYLNGKLFTNYIYDGQTPKPILYPILTKSGKTLTRGFPYEPRPNERVDHPHHAGLWLNYGDVNGLDFWNNSYAIPDSEKHKYGSIFHQGILESDADKGILKIRAIWRSPDNVDLLEEITEFRFSEEENTRTIDRSTTLKALQDVSFKDNKEGMIGIRVAREMELPSDEPAIYTDAEGNITEVKALNNEGINGNYHGSGGLTGNDVWGTRNNWVKLESTIDGETVSITIMDHKDNVGYPTYWHARGYGLFAANPLGQAVFSEGKETLDFKLKKGGSTTFNYRILVHNGSELSKNILDHHFTDFNVQ</sequence>
<dbReference type="EMBL" id="JBHFPV010000001">
    <property type="protein sequence ID" value="MFH6601885.1"/>
    <property type="molecule type" value="Genomic_DNA"/>
</dbReference>
<evidence type="ECO:0000313" key="1">
    <source>
        <dbReference type="EMBL" id="MFH6601885.1"/>
    </source>
</evidence>
<organism evidence="1 2">
    <name type="scientific">Meishania litoralis</name>
    <dbReference type="NCBI Taxonomy" id="3434685"/>
    <lineage>
        <taxon>Bacteria</taxon>
        <taxon>Pseudomonadati</taxon>
        <taxon>Bacteroidota</taxon>
        <taxon>Flavobacteriia</taxon>
        <taxon>Flavobacteriales</taxon>
        <taxon>Flavobacteriaceae</taxon>
        <taxon>Meishania</taxon>
    </lineage>
</organism>
<comment type="caution">
    <text evidence="1">The sequence shown here is derived from an EMBL/GenBank/DDBJ whole genome shotgun (WGS) entry which is preliminary data.</text>
</comment>
<dbReference type="Proteomes" id="UP001595191">
    <property type="component" value="Unassembled WGS sequence"/>
</dbReference>
<gene>
    <name evidence="1" type="ORF">ACEZ3G_00235</name>
</gene>
<evidence type="ECO:0000313" key="2">
    <source>
        <dbReference type="Proteomes" id="UP001595191"/>
    </source>
</evidence>
<name>A0ACC7LFZ7_9FLAO</name>
<accession>A0ACC7LFZ7</accession>
<keyword evidence="2" id="KW-1185">Reference proteome</keyword>
<protein>
    <submittedName>
        <fullName evidence="1">PmoA family protein</fullName>
    </submittedName>
</protein>
<reference evidence="1" key="1">
    <citation type="submission" date="2024-09" db="EMBL/GenBank/DDBJ databases">
        <authorList>
            <person name="Liu J."/>
        </authorList>
    </citation>
    <scope>NUCLEOTIDE SEQUENCE</scope>
    <source>
        <strain evidence="1">NBU2967</strain>
    </source>
</reference>
<proteinExistence type="predicted"/>